<reference evidence="10 11" key="1">
    <citation type="submission" date="2016-05" db="EMBL/GenBank/DDBJ databases">
        <title>Diversity and Homogeneity among Thermoacidophilic Verrucomicrobia Methanotrophs Linked with Geographical Origin.</title>
        <authorList>
            <person name="Erikstad H.-A."/>
            <person name="Smestad N.B."/>
            <person name="Ceballos R.M."/>
            <person name="Birkeland N.-K."/>
        </authorList>
    </citation>
    <scope>NUCLEOTIDE SEQUENCE [LARGE SCALE GENOMIC DNA]</scope>
    <source>
        <strain evidence="10 11">Phi</strain>
    </source>
</reference>
<keyword evidence="5" id="KW-0547">Nucleotide-binding</keyword>
<evidence type="ECO:0000313" key="11">
    <source>
        <dbReference type="Proteomes" id="UP000297713"/>
    </source>
</evidence>
<dbReference type="SUPFAM" id="SSF56112">
    <property type="entry name" value="Protein kinase-like (PK-like)"/>
    <property type="match status" value="1"/>
</dbReference>
<organism evidence="10 11">
    <name type="scientific">Methylacidiphilum caldifontis</name>
    <dbReference type="NCBI Taxonomy" id="2795386"/>
    <lineage>
        <taxon>Bacteria</taxon>
        <taxon>Pseudomonadati</taxon>
        <taxon>Verrucomicrobiota</taxon>
        <taxon>Methylacidiphilae</taxon>
        <taxon>Methylacidiphilales</taxon>
        <taxon>Methylacidiphilaceae</taxon>
        <taxon>Methylacidiphilum (ex Ratnadevi et al. 2023)</taxon>
    </lineage>
</organism>
<evidence type="ECO:0000256" key="7">
    <source>
        <dbReference type="ARBA" id="ARBA00031251"/>
    </source>
</evidence>
<dbReference type="EC" id="2.7.1.175" evidence="2"/>
<dbReference type="GO" id="GO:0005524">
    <property type="term" value="F:ATP binding"/>
    <property type="evidence" value="ECO:0007669"/>
    <property type="project" value="UniProtKB-KW"/>
</dbReference>
<gene>
    <name evidence="10" type="ORF">A7Q10_05280</name>
</gene>
<protein>
    <recommendedName>
        <fullName evidence="3">Maltokinase</fullName>
        <ecNumber evidence="2">2.7.1.175</ecNumber>
    </recommendedName>
    <alternativeName>
        <fullName evidence="7">Maltose-1-phosphate synthase</fullName>
    </alternativeName>
</protein>
<keyword evidence="11" id="KW-1185">Reference proteome</keyword>
<evidence type="ECO:0000256" key="5">
    <source>
        <dbReference type="ARBA" id="ARBA00022741"/>
    </source>
</evidence>
<comment type="catalytic activity">
    <reaction evidence="8">
        <text>D-maltose + ATP = alpha-maltose 1-phosphate + ADP + H(+)</text>
        <dbReference type="Rhea" id="RHEA:31915"/>
        <dbReference type="ChEBI" id="CHEBI:15378"/>
        <dbReference type="ChEBI" id="CHEBI:17306"/>
        <dbReference type="ChEBI" id="CHEBI:30616"/>
        <dbReference type="ChEBI" id="CHEBI:63576"/>
        <dbReference type="ChEBI" id="CHEBI:456216"/>
        <dbReference type="EC" id="2.7.1.175"/>
    </reaction>
</comment>
<dbReference type="Proteomes" id="UP000297713">
    <property type="component" value="Unassembled WGS sequence"/>
</dbReference>
<keyword evidence="6" id="KW-0067">ATP-binding</keyword>
<dbReference type="Gene3D" id="3.90.1200.10">
    <property type="match status" value="1"/>
</dbReference>
<keyword evidence="4" id="KW-0808">Transferase</keyword>
<dbReference type="RefSeq" id="WP_134439386.1">
    <property type="nucleotide sequence ID" value="NZ_CP065957.1"/>
</dbReference>
<evidence type="ECO:0000313" key="10">
    <source>
        <dbReference type="EMBL" id="TFE71145.1"/>
    </source>
</evidence>
<dbReference type="Pfam" id="PF18085">
    <property type="entry name" value="Mak_N_cap"/>
    <property type="match status" value="1"/>
</dbReference>
<evidence type="ECO:0000256" key="3">
    <source>
        <dbReference type="ARBA" id="ARBA00013882"/>
    </source>
</evidence>
<comment type="similarity">
    <text evidence="1">Belongs to the aminoglycoside phosphotransferase family.</text>
</comment>
<dbReference type="EMBL" id="LXQC01000090">
    <property type="protein sequence ID" value="TFE71145.1"/>
    <property type="molecule type" value="Genomic_DNA"/>
</dbReference>
<comment type="caution">
    <text evidence="10">The sequence shown here is derived from an EMBL/GenBank/DDBJ whole genome shotgun (WGS) entry which is preliminary data.</text>
</comment>
<evidence type="ECO:0000256" key="6">
    <source>
        <dbReference type="ARBA" id="ARBA00022840"/>
    </source>
</evidence>
<evidence type="ECO:0000256" key="4">
    <source>
        <dbReference type="ARBA" id="ARBA00022679"/>
    </source>
</evidence>
<evidence type="ECO:0000259" key="9">
    <source>
        <dbReference type="Pfam" id="PF18085"/>
    </source>
</evidence>
<name>A0A4Y8PHG2_9BACT</name>
<dbReference type="AlphaFoldDB" id="A0A4Y8PHG2"/>
<proteinExistence type="inferred from homology"/>
<feature type="domain" description="Maltokinase N-terminal cap" evidence="9">
    <location>
        <begin position="22"/>
        <end position="88"/>
    </location>
</feature>
<evidence type="ECO:0000256" key="1">
    <source>
        <dbReference type="ARBA" id="ARBA00006219"/>
    </source>
</evidence>
<evidence type="ECO:0000256" key="8">
    <source>
        <dbReference type="ARBA" id="ARBA00049067"/>
    </source>
</evidence>
<sequence length="505" mass="58773">MESFFCLTSHRQKALLEALQAYLVRCRWFSSKSKTIKQVDVEEEFSLNPTNEFSLLFFWVIYTDGQRELYSLPLEKIKSSQRSQEEELFFDPEHSIRYLEATTKTKWCRLFFDLIAKETELYGRKAKLKGYGSSFLRSWNAPDDVKVQFLSLEQSNSSCVLNNQFFLKLYRKLEPGENPEVEILSFLTEKSSFAHVPACMGKIELFIEATNYTVGLLTTYVHNQGSGWKRALGALSRCIEQARSIPSAEVDRWLDEKLQSDYFGPDASLLGQRTAELHLGLADAQGIASFEPQPLEKRDLSFLFDETLQLMDERWADATTNPWFNVLLSKKNLSFSSLKDRVRQRLEEKIAEVEEGCLYKIRTHGDYHLGQVLWTGSDYLIIDFEGEPNRTMEERKIRWPALRDVAGMMRSFHYVAYCCLKAKEREDPFEKELAIQWYLKISKNFLETYKQKAWGTLLLPTTERYLQPLLGFFLLEKLIYEVGYELGSRPSWVEIPLSALLELIS</sequence>
<accession>A0A4Y8PHG2</accession>
<dbReference type="OrthoDB" id="9805159at2"/>
<dbReference type="GO" id="GO:0016740">
    <property type="term" value="F:transferase activity"/>
    <property type="evidence" value="ECO:0007669"/>
    <property type="project" value="UniProtKB-KW"/>
</dbReference>
<dbReference type="InterPro" id="IPR040999">
    <property type="entry name" value="Mak_N_cap"/>
</dbReference>
<dbReference type="InterPro" id="IPR011009">
    <property type="entry name" value="Kinase-like_dom_sf"/>
</dbReference>
<evidence type="ECO:0000256" key="2">
    <source>
        <dbReference type="ARBA" id="ARBA00011962"/>
    </source>
</evidence>